<evidence type="ECO:0000313" key="3">
    <source>
        <dbReference type="EMBL" id="KRO16304.1"/>
    </source>
</evidence>
<dbReference type="PATRIC" id="fig|1293598.4.peg.1736"/>
<dbReference type="Proteomes" id="UP000050969">
    <property type="component" value="Unassembled WGS sequence"/>
</dbReference>
<sequence length="272" mass="29583">MGKKISTIATALGVIFLLIGCQQATSKSNGSSAIASSKKVSPLESKEKTVLKTASVNRAAYKKQISQVPSKTIKSDYAVDSTPDTLTGLMADTSATVEGIIQEVKADYRPNSSMVTSTYSVYIQKVYAGDKHLVGQTLTLTAFGGFARNKDIYHDYQQKNYIPKDEKLTDKELQATTYVKENGWALAEPGDQIFVPLAKNVYKGQTYYVALTPEMMFYKAMGTDKYVMHTAAGPAAMRSKKSTDSAVPKNASETPAETKLQQDINALVDNAK</sequence>
<dbReference type="EMBL" id="JQCE01000042">
    <property type="protein sequence ID" value="KRO16304.1"/>
    <property type="molecule type" value="Genomic_DNA"/>
</dbReference>
<reference evidence="3 4" key="1">
    <citation type="journal article" date="2015" name="Genome Announc.">
        <title>Expanding the biotechnology potential of lactobacilli through comparative genomics of 213 strains and associated genera.</title>
        <authorList>
            <person name="Sun Z."/>
            <person name="Harris H.M."/>
            <person name="McCann A."/>
            <person name="Guo C."/>
            <person name="Argimon S."/>
            <person name="Zhang W."/>
            <person name="Yang X."/>
            <person name="Jeffery I.B."/>
            <person name="Cooney J.C."/>
            <person name="Kagawa T.F."/>
            <person name="Liu W."/>
            <person name="Song Y."/>
            <person name="Salvetti E."/>
            <person name="Wrobel A."/>
            <person name="Rasinkangas P."/>
            <person name="Parkhill J."/>
            <person name="Rea M.C."/>
            <person name="O'Sullivan O."/>
            <person name="Ritari J."/>
            <person name="Douillard F.P."/>
            <person name="Paul Ross R."/>
            <person name="Yang R."/>
            <person name="Briner A.E."/>
            <person name="Felis G.E."/>
            <person name="de Vos W.M."/>
            <person name="Barrangou R."/>
            <person name="Klaenhammer T.R."/>
            <person name="Caufield P.W."/>
            <person name="Cui Y."/>
            <person name="Zhang H."/>
            <person name="O'Toole P.W."/>
        </authorList>
    </citation>
    <scope>NUCLEOTIDE SEQUENCE [LARGE SCALE GENOMIC DNA]</scope>
    <source>
        <strain evidence="3 4">DSM 24301</strain>
    </source>
</reference>
<dbReference type="RefSeq" id="WP_056993088.1">
    <property type="nucleotide sequence ID" value="NZ_JQCE01000042.1"/>
</dbReference>
<comment type="caution">
    <text evidence="3">The sequence shown here is derived from an EMBL/GenBank/DDBJ whole genome shotgun (WGS) entry which is preliminary data.</text>
</comment>
<protein>
    <recommendedName>
        <fullName evidence="5">Lipoprotein</fullName>
    </recommendedName>
</protein>
<organism evidence="3 4">
    <name type="scientific">Lacticaseibacillus saniviri JCM 17471 = DSM 24301</name>
    <dbReference type="NCBI Taxonomy" id="1293598"/>
    <lineage>
        <taxon>Bacteria</taxon>
        <taxon>Bacillati</taxon>
        <taxon>Bacillota</taxon>
        <taxon>Bacilli</taxon>
        <taxon>Lactobacillales</taxon>
        <taxon>Lactobacillaceae</taxon>
        <taxon>Lacticaseibacillus</taxon>
    </lineage>
</organism>
<proteinExistence type="predicted"/>
<dbReference type="PROSITE" id="PS51257">
    <property type="entry name" value="PROKAR_LIPOPROTEIN"/>
    <property type="match status" value="1"/>
</dbReference>
<feature type="region of interest" description="Disordered" evidence="1">
    <location>
        <begin position="237"/>
        <end position="272"/>
    </location>
</feature>
<feature type="chain" id="PRO_5006420756" description="Lipoprotein" evidence="2">
    <location>
        <begin position="25"/>
        <end position="272"/>
    </location>
</feature>
<gene>
    <name evidence="3" type="ORF">IV56_GL001665</name>
</gene>
<evidence type="ECO:0008006" key="5">
    <source>
        <dbReference type="Google" id="ProtNLM"/>
    </source>
</evidence>
<dbReference type="AlphaFoldDB" id="A0A0R2MVK6"/>
<name>A0A0R2MVK6_9LACO</name>
<feature type="compositionally biased region" description="Polar residues" evidence="1">
    <location>
        <begin position="251"/>
        <end position="264"/>
    </location>
</feature>
<evidence type="ECO:0000256" key="1">
    <source>
        <dbReference type="SAM" id="MobiDB-lite"/>
    </source>
</evidence>
<accession>A0A0R2MVK6</accession>
<keyword evidence="4" id="KW-1185">Reference proteome</keyword>
<evidence type="ECO:0000256" key="2">
    <source>
        <dbReference type="SAM" id="SignalP"/>
    </source>
</evidence>
<evidence type="ECO:0000313" key="4">
    <source>
        <dbReference type="Proteomes" id="UP000050969"/>
    </source>
</evidence>
<keyword evidence="2" id="KW-0732">Signal</keyword>
<feature type="signal peptide" evidence="2">
    <location>
        <begin position="1"/>
        <end position="24"/>
    </location>
</feature>